<dbReference type="RefSeq" id="WP_213535854.1">
    <property type="nucleotide sequence ID" value="NZ_BOVQ01000005.1"/>
</dbReference>
<evidence type="ECO:0000256" key="1">
    <source>
        <dbReference type="ARBA" id="ARBA00001946"/>
    </source>
</evidence>
<protein>
    <submittedName>
        <fullName evidence="5">VRR-NUC domain-containing protein</fullName>
    </submittedName>
</protein>
<dbReference type="SMART" id="SM00990">
    <property type="entry name" value="VRR_NUC"/>
    <property type="match status" value="1"/>
</dbReference>
<dbReference type="Gene3D" id="3.40.1350.10">
    <property type="match status" value="1"/>
</dbReference>
<feature type="domain" description="VRR-NUC" evidence="4">
    <location>
        <begin position="13"/>
        <end position="95"/>
    </location>
</feature>
<gene>
    <name evidence="5" type="ORF">ACFO26_07015</name>
</gene>
<comment type="cofactor">
    <cofactor evidence="1">
        <name>Mg(2+)</name>
        <dbReference type="ChEBI" id="CHEBI:18420"/>
    </cofactor>
</comment>
<dbReference type="InterPro" id="IPR011856">
    <property type="entry name" value="tRNA_endonuc-like_dom_sf"/>
</dbReference>
<name>A0ABV9JEA2_9LACT</name>
<reference evidence="6" key="1">
    <citation type="journal article" date="2019" name="Int. J. Syst. Evol. Microbiol.">
        <title>The Global Catalogue of Microorganisms (GCM) 10K type strain sequencing project: providing services to taxonomists for standard genome sequencing and annotation.</title>
        <authorList>
            <consortium name="The Broad Institute Genomics Platform"/>
            <consortium name="The Broad Institute Genome Sequencing Center for Infectious Disease"/>
            <person name="Wu L."/>
            <person name="Ma J."/>
        </authorList>
    </citation>
    <scope>NUCLEOTIDE SEQUENCE [LARGE SCALE GENOMIC DNA]</scope>
    <source>
        <strain evidence="6">CCUG 63287</strain>
    </source>
</reference>
<evidence type="ECO:0000259" key="4">
    <source>
        <dbReference type="SMART" id="SM00990"/>
    </source>
</evidence>
<keyword evidence="2" id="KW-0540">Nuclease</keyword>
<accession>A0ABV9JEA2</accession>
<keyword evidence="6" id="KW-1185">Reference proteome</keyword>
<sequence length="108" mass="12074">MKSEHQVQSEIMLAVSQAGNKIFRSNVGKVQTIDGRWFDTGLPKGHADLYGFRPDGQVFYIEVKNNKGRVRPEQKLFLETMRKNGALAGIARSVEDAMEIINGKKHGS</sequence>
<comment type="caution">
    <text evidence="5">The sequence shown here is derived from an EMBL/GenBank/DDBJ whole genome shotgun (WGS) entry which is preliminary data.</text>
</comment>
<organism evidence="5 6">
    <name type="scientific">Lactococcus nasutitermitis</name>
    <dbReference type="NCBI Taxonomy" id="1652957"/>
    <lineage>
        <taxon>Bacteria</taxon>
        <taxon>Bacillati</taxon>
        <taxon>Bacillota</taxon>
        <taxon>Bacilli</taxon>
        <taxon>Lactobacillales</taxon>
        <taxon>Streptococcaceae</taxon>
        <taxon>Lactococcus</taxon>
    </lineage>
</organism>
<dbReference type="EMBL" id="JBHSGD010000005">
    <property type="protein sequence ID" value="MFC4652657.1"/>
    <property type="molecule type" value="Genomic_DNA"/>
</dbReference>
<keyword evidence="3" id="KW-0378">Hydrolase</keyword>
<evidence type="ECO:0000256" key="2">
    <source>
        <dbReference type="ARBA" id="ARBA00022722"/>
    </source>
</evidence>
<evidence type="ECO:0000256" key="3">
    <source>
        <dbReference type="ARBA" id="ARBA00022801"/>
    </source>
</evidence>
<evidence type="ECO:0000313" key="6">
    <source>
        <dbReference type="Proteomes" id="UP001595987"/>
    </source>
</evidence>
<proteinExistence type="predicted"/>
<dbReference type="Pfam" id="PF08774">
    <property type="entry name" value="VRR_NUC"/>
    <property type="match status" value="1"/>
</dbReference>
<evidence type="ECO:0000313" key="5">
    <source>
        <dbReference type="EMBL" id="MFC4652657.1"/>
    </source>
</evidence>
<dbReference type="InterPro" id="IPR014883">
    <property type="entry name" value="VRR_NUC"/>
</dbReference>
<dbReference type="Proteomes" id="UP001595987">
    <property type="component" value="Unassembled WGS sequence"/>
</dbReference>